<dbReference type="InterPro" id="IPR036291">
    <property type="entry name" value="NAD(P)-bd_dom_sf"/>
</dbReference>
<dbReference type="Pfam" id="PF13561">
    <property type="entry name" value="adh_short_C2"/>
    <property type="match status" value="1"/>
</dbReference>
<dbReference type="PRINTS" id="PR00081">
    <property type="entry name" value="GDHRDH"/>
</dbReference>
<evidence type="ECO:0000256" key="1">
    <source>
        <dbReference type="ARBA" id="ARBA00006484"/>
    </source>
</evidence>
<keyword evidence="3" id="KW-1185">Reference proteome</keyword>
<comment type="similarity">
    <text evidence="1">Belongs to the short-chain dehydrogenases/reductases (SDR) family.</text>
</comment>
<dbReference type="Gene3D" id="3.40.50.720">
    <property type="entry name" value="NAD(P)-binding Rossmann-like Domain"/>
    <property type="match status" value="1"/>
</dbReference>
<protein>
    <submittedName>
        <fullName evidence="2">Glucose 1-dehydrogenase</fullName>
        <ecNumber evidence="2">1.1.1.47</ecNumber>
    </submittedName>
</protein>
<sequence length="258" mass="25802">MNTIAAASLFDLSGRTALVTGAGQGLGLAIAQALAAHGAHVLVSDRDAASCELAVAALRAQGRVADACPADLAQPAQIDALCQAAGAVDVLVCNAGIQGPAGPLAQASDAAWQQVFDINLRAAARLTSGLLPGMAQRGGGSAVLMSSIAGLRGNRAIGLYGLSKAALAQLARNLAVEWGPQGIRVNAVSPGLIRTPLAGHLMADEAFMARRLQATPLRRVGEPHEIAGVVVMLASAAGAFITGHNLVVDGGTTISDGS</sequence>
<accession>A0ABU9CNR2</accession>
<proteinExistence type="inferred from homology"/>
<dbReference type="PRINTS" id="PR00080">
    <property type="entry name" value="SDRFAMILY"/>
</dbReference>
<dbReference type="InterPro" id="IPR002347">
    <property type="entry name" value="SDR_fam"/>
</dbReference>
<evidence type="ECO:0000313" key="3">
    <source>
        <dbReference type="Proteomes" id="UP001365405"/>
    </source>
</evidence>
<dbReference type="RefSeq" id="WP_341412515.1">
    <property type="nucleotide sequence ID" value="NZ_JBBUTH010000010.1"/>
</dbReference>
<comment type="caution">
    <text evidence="2">The sequence shown here is derived from an EMBL/GenBank/DDBJ whole genome shotgun (WGS) entry which is preliminary data.</text>
</comment>
<dbReference type="CDD" id="cd05233">
    <property type="entry name" value="SDR_c"/>
    <property type="match status" value="1"/>
</dbReference>
<gene>
    <name evidence="2" type="ORF">AACH10_21240</name>
</gene>
<name>A0ABU9CNR2_9BURK</name>
<dbReference type="NCBIfam" id="NF005559">
    <property type="entry name" value="PRK07231.1"/>
    <property type="match status" value="1"/>
</dbReference>
<keyword evidence="2" id="KW-0560">Oxidoreductase</keyword>
<dbReference type="PANTHER" id="PTHR43943:SF2">
    <property type="entry name" value="DEHYDROGENASE_REDUCTASE 4"/>
    <property type="match status" value="1"/>
</dbReference>
<evidence type="ECO:0000313" key="2">
    <source>
        <dbReference type="EMBL" id="MEK8052790.1"/>
    </source>
</evidence>
<dbReference type="SUPFAM" id="SSF51735">
    <property type="entry name" value="NAD(P)-binding Rossmann-fold domains"/>
    <property type="match status" value="1"/>
</dbReference>
<organism evidence="2 3">
    <name type="scientific">Pseudaquabacterium inlustre</name>
    <dbReference type="NCBI Taxonomy" id="2984192"/>
    <lineage>
        <taxon>Bacteria</taxon>
        <taxon>Pseudomonadati</taxon>
        <taxon>Pseudomonadota</taxon>
        <taxon>Betaproteobacteria</taxon>
        <taxon>Burkholderiales</taxon>
        <taxon>Sphaerotilaceae</taxon>
        <taxon>Pseudaquabacterium</taxon>
    </lineage>
</organism>
<dbReference type="PANTHER" id="PTHR43943">
    <property type="entry name" value="DEHYDROGENASE/REDUCTASE (SDR FAMILY) MEMBER 4"/>
    <property type="match status" value="1"/>
</dbReference>
<dbReference type="EC" id="1.1.1.47" evidence="2"/>
<dbReference type="GO" id="GO:0047936">
    <property type="term" value="F:glucose 1-dehydrogenase [NAD(P)+] activity"/>
    <property type="evidence" value="ECO:0007669"/>
    <property type="project" value="UniProtKB-EC"/>
</dbReference>
<dbReference type="EMBL" id="JBBUTH010000010">
    <property type="protein sequence ID" value="MEK8052790.1"/>
    <property type="molecule type" value="Genomic_DNA"/>
</dbReference>
<dbReference type="Proteomes" id="UP001365405">
    <property type="component" value="Unassembled WGS sequence"/>
</dbReference>
<reference evidence="2 3" key="1">
    <citation type="submission" date="2024-04" db="EMBL/GenBank/DDBJ databases">
        <title>Novel species of the genus Ideonella isolated from streams.</title>
        <authorList>
            <person name="Lu H."/>
        </authorList>
    </citation>
    <scope>NUCLEOTIDE SEQUENCE [LARGE SCALE GENOMIC DNA]</scope>
    <source>
        <strain evidence="2 3">DXS22W</strain>
    </source>
</reference>